<keyword evidence="2" id="KW-1185">Reference proteome</keyword>
<dbReference type="Proteomes" id="UP000789920">
    <property type="component" value="Unassembled WGS sequence"/>
</dbReference>
<sequence>LLKSEIEDENLDSNNINIATTDDDNDNSSIITIKLTNSPIGPLDQYIVRNLD</sequence>
<gene>
    <name evidence="1" type="ORF">RPERSI_LOCUS16872</name>
</gene>
<dbReference type="EMBL" id="CAJVQC010042346">
    <property type="protein sequence ID" value="CAG8775089.1"/>
    <property type="molecule type" value="Genomic_DNA"/>
</dbReference>
<feature type="non-terminal residue" evidence="1">
    <location>
        <position position="1"/>
    </location>
</feature>
<protein>
    <submittedName>
        <fullName evidence="1">1543_t:CDS:1</fullName>
    </submittedName>
</protein>
<reference evidence="1" key="1">
    <citation type="submission" date="2021-06" db="EMBL/GenBank/DDBJ databases">
        <authorList>
            <person name="Kallberg Y."/>
            <person name="Tangrot J."/>
            <person name="Rosling A."/>
        </authorList>
    </citation>
    <scope>NUCLEOTIDE SEQUENCE</scope>
    <source>
        <strain evidence="1">MA461A</strain>
    </source>
</reference>
<organism evidence="1 2">
    <name type="scientific">Racocetra persica</name>
    <dbReference type="NCBI Taxonomy" id="160502"/>
    <lineage>
        <taxon>Eukaryota</taxon>
        <taxon>Fungi</taxon>
        <taxon>Fungi incertae sedis</taxon>
        <taxon>Mucoromycota</taxon>
        <taxon>Glomeromycotina</taxon>
        <taxon>Glomeromycetes</taxon>
        <taxon>Diversisporales</taxon>
        <taxon>Gigasporaceae</taxon>
        <taxon>Racocetra</taxon>
    </lineage>
</organism>
<accession>A0ACA9R3W0</accession>
<comment type="caution">
    <text evidence="1">The sequence shown here is derived from an EMBL/GenBank/DDBJ whole genome shotgun (WGS) entry which is preliminary data.</text>
</comment>
<evidence type="ECO:0000313" key="2">
    <source>
        <dbReference type="Proteomes" id="UP000789920"/>
    </source>
</evidence>
<evidence type="ECO:0000313" key="1">
    <source>
        <dbReference type="EMBL" id="CAG8775089.1"/>
    </source>
</evidence>
<proteinExistence type="predicted"/>
<name>A0ACA9R3W0_9GLOM</name>
<feature type="non-terminal residue" evidence="1">
    <location>
        <position position="52"/>
    </location>
</feature>